<dbReference type="InterPro" id="IPR010281">
    <property type="entry name" value="DUF885"/>
</dbReference>
<dbReference type="Proteomes" id="UP000063699">
    <property type="component" value="Chromosome"/>
</dbReference>
<evidence type="ECO:0008006" key="3">
    <source>
        <dbReference type="Google" id="ProtNLM"/>
    </source>
</evidence>
<dbReference type="KEGG" id="kphy:AOZ06_37850"/>
<proteinExistence type="predicted"/>
<dbReference type="EMBL" id="CP012752">
    <property type="protein sequence ID" value="ALG15365.1"/>
    <property type="molecule type" value="Genomic_DNA"/>
</dbReference>
<name>A0A0N9I5K3_9PSEU</name>
<dbReference type="AlphaFoldDB" id="A0A0N9I5K3"/>
<keyword evidence="2" id="KW-1185">Reference proteome</keyword>
<accession>A0A0N9I5K3</accession>
<evidence type="ECO:0000313" key="2">
    <source>
        <dbReference type="Proteomes" id="UP000063699"/>
    </source>
</evidence>
<reference evidence="1 2" key="1">
    <citation type="submission" date="2015-07" db="EMBL/GenBank/DDBJ databases">
        <title>Genome sequencing of Kibdelosporangium phytohabitans.</title>
        <authorList>
            <person name="Qin S."/>
            <person name="Xing K."/>
        </authorList>
    </citation>
    <scope>NUCLEOTIDE SEQUENCE [LARGE SCALE GENOMIC DNA]</scope>
    <source>
        <strain evidence="1 2">KLBMP1111</strain>
    </source>
</reference>
<dbReference type="PANTHER" id="PTHR33361">
    <property type="entry name" value="GLR0591 PROTEIN"/>
    <property type="match status" value="1"/>
</dbReference>
<dbReference type="PANTHER" id="PTHR33361:SF2">
    <property type="entry name" value="DUF885 DOMAIN-CONTAINING PROTEIN"/>
    <property type="match status" value="1"/>
</dbReference>
<dbReference type="OrthoDB" id="9760040at2"/>
<evidence type="ECO:0000313" key="1">
    <source>
        <dbReference type="EMBL" id="ALG15365.1"/>
    </source>
</evidence>
<gene>
    <name evidence="1" type="ORF">AOZ06_37850</name>
</gene>
<sequence>MAIIADEDPLLATMYGLRDTDRVLADLTEEGESRLRARATAVAIRARELDDEALTSVDRVTRAVVQEQAEAVVHRIDSRAVEYTVTNHFVSPAAHVLHYLPRVPIADGDQADAYLSRLSQFSGYLATAASRHVGGAVAGRLPVTRLVRGAIVQLDRTVALGADDPLLDPIRHEGMERYADQGLRMLETEIRPALAKYRTALTELTPSARDDDQPGLCWITGGESIYASLIRVHTDSSHSPDVLHRTGERLVADLRAEIAQCGARLFGSSDVAGIFHRLRADETLRWRDGQEILDAARTAIQKAESQAPNWFSVVPEQRCVVEAVAPAQEAAIPSATYLMPSPDGKRPGTYSTNISRPTERYRHFAETMAFHEAVPGHHLQVTRAQGLRDLPMLRRLPLSTAYVEGWGLYAERLADEMGLYSDELSRIGMLVLDAMRAVRLVVDTGLHSGGWSRARAVEYMTANTAMPEVEIEAEVDRYIALPGQALAYMVGRMEITRIRTAAQDTLGDKFDIRTFHDTLLSGGTLPMPVLADVVADWTKST</sequence>
<organism evidence="1 2">
    <name type="scientific">Kibdelosporangium phytohabitans</name>
    <dbReference type="NCBI Taxonomy" id="860235"/>
    <lineage>
        <taxon>Bacteria</taxon>
        <taxon>Bacillati</taxon>
        <taxon>Actinomycetota</taxon>
        <taxon>Actinomycetes</taxon>
        <taxon>Pseudonocardiales</taxon>
        <taxon>Pseudonocardiaceae</taxon>
        <taxon>Kibdelosporangium</taxon>
    </lineage>
</organism>
<dbReference type="STRING" id="860235.AOZ06_37850"/>
<dbReference type="Pfam" id="PF05960">
    <property type="entry name" value="DUF885"/>
    <property type="match status" value="1"/>
</dbReference>
<protein>
    <recommendedName>
        <fullName evidence="3">DUF885 domain-containing protein</fullName>
    </recommendedName>
</protein>